<feature type="domain" description="Glycosyltransferase 2-like" evidence="2">
    <location>
        <begin position="141"/>
        <end position="323"/>
    </location>
</feature>
<evidence type="ECO:0000256" key="1">
    <source>
        <dbReference type="SAM" id="Phobius"/>
    </source>
</evidence>
<sequence length="421" mass="47100">MISYTWLAWLVSLLCLPLLYVLIDTLGGLRGKHHRGIATPHPPVEDFTVLVPIYGDVRYLENVAYLAEYGARVVLCTTASETPAFYAALDELSAVHGFRVFRGTVPVTQANAGASGRRATSGTIRDRLIRDALQFVDTPTVVCIDADTTTTRPLQELVGTFVGNQFDFASVRLIPSNTDRLLGRLQAYEYRLSMQMRRIAPWMVSGACHVARTPVHLEVMRRHSLFFQGNDVEAGIIASALGYRVGHIPFDVPTTVPDRIKPWFRQRLAWAGGEFRLFALNLHLARRHPWFWAYGTLITLVGLPLRWASASHPAWPLAALAILYFGGCLYLHYRHRGWTLLLLPFYTAFNSLVMTPLGAVWYAVMAVRDRNPGIIRTRLTRYPAAASITQARELLAIEALSTDTQILPVVPSRARPIEASH</sequence>
<dbReference type="Pfam" id="PF13632">
    <property type="entry name" value="Glyco_trans_2_3"/>
    <property type="match status" value="1"/>
</dbReference>
<evidence type="ECO:0000313" key="4">
    <source>
        <dbReference type="Proteomes" id="UP000604117"/>
    </source>
</evidence>
<evidence type="ECO:0000259" key="2">
    <source>
        <dbReference type="Pfam" id="PF13632"/>
    </source>
</evidence>
<accession>A0ABQ4CMX3</accession>
<dbReference type="Proteomes" id="UP000604117">
    <property type="component" value="Unassembled WGS sequence"/>
</dbReference>
<protein>
    <recommendedName>
        <fullName evidence="2">Glycosyltransferase 2-like domain-containing protein</fullName>
    </recommendedName>
</protein>
<evidence type="ECO:0000313" key="3">
    <source>
        <dbReference type="EMBL" id="GIF72648.1"/>
    </source>
</evidence>
<dbReference type="SUPFAM" id="SSF53448">
    <property type="entry name" value="Nucleotide-diphospho-sugar transferases"/>
    <property type="match status" value="1"/>
</dbReference>
<feature type="transmembrane region" description="Helical" evidence="1">
    <location>
        <begin position="340"/>
        <end position="364"/>
    </location>
</feature>
<keyword evidence="1" id="KW-1133">Transmembrane helix</keyword>
<dbReference type="InterPro" id="IPR029044">
    <property type="entry name" value="Nucleotide-diphossugar_trans"/>
</dbReference>
<gene>
    <name evidence="3" type="ORF">Asi02nite_21660</name>
</gene>
<keyword evidence="4" id="KW-1185">Reference proteome</keyword>
<dbReference type="EMBL" id="BONE01000013">
    <property type="protein sequence ID" value="GIF72648.1"/>
    <property type="molecule type" value="Genomic_DNA"/>
</dbReference>
<name>A0ABQ4CMX3_9ACTN</name>
<dbReference type="RefSeq" id="WP_203712331.1">
    <property type="nucleotide sequence ID" value="NZ_BONE01000013.1"/>
</dbReference>
<proteinExistence type="predicted"/>
<feature type="transmembrane region" description="Helical" evidence="1">
    <location>
        <begin position="314"/>
        <end position="333"/>
    </location>
</feature>
<comment type="caution">
    <text evidence="3">The sequence shown here is derived from an EMBL/GenBank/DDBJ whole genome shotgun (WGS) entry which is preliminary data.</text>
</comment>
<organism evidence="3 4">
    <name type="scientific">Asanoa siamensis</name>
    <dbReference type="NCBI Taxonomy" id="926357"/>
    <lineage>
        <taxon>Bacteria</taxon>
        <taxon>Bacillati</taxon>
        <taxon>Actinomycetota</taxon>
        <taxon>Actinomycetes</taxon>
        <taxon>Micromonosporales</taxon>
        <taxon>Micromonosporaceae</taxon>
        <taxon>Asanoa</taxon>
    </lineage>
</organism>
<feature type="transmembrane region" description="Helical" evidence="1">
    <location>
        <begin position="6"/>
        <end position="23"/>
    </location>
</feature>
<keyword evidence="1" id="KW-0812">Transmembrane</keyword>
<dbReference type="InterPro" id="IPR001173">
    <property type="entry name" value="Glyco_trans_2-like"/>
</dbReference>
<feature type="transmembrane region" description="Helical" evidence="1">
    <location>
        <begin position="290"/>
        <end position="308"/>
    </location>
</feature>
<keyword evidence="1" id="KW-0472">Membrane</keyword>
<reference evidence="3 4" key="1">
    <citation type="submission" date="2021-01" db="EMBL/GenBank/DDBJ databases">
        <title>Whole genome shotgun sequence of Asanoa siamensis NBRC 107932.</title>
        <authorList>
            <person name="Komaki H."/>
            <person name="Tamura T."/>
        </authorList>
    </citation>
    <scope>NUCLEOTIDE SEQUENCE [LARGE SCALE GENOMIC DNA]</scope>
    <source>
        <strain evidence="3 4">NBRC 107932</strain>
    </source>
</reference>